<accession>A0A9D2E4L7</accession>
<keyword evidence="1" id="KW-1133">Transmembrane helix</keyword>
<protein>
    <submittedName>
        <fullName evidence="2">DUF3796 domain-containing protein</fullName>
    </submittedName>
</protein>
<reference evidence="2" key="2">
    <citation type="submission" date="2021-04" db="EMBL/GenBank/DDBJ databases">
        <authorList>
            <person name="Gilroy R."/>
        </authorList>
    </citation>
    <scope>NUCLEOTIDE SEQUENCE</scope>
    <source>
        <strain evidence="2">ChiGjej4B4-18154</strain>
    </source>
</reference>
<comment type="caution">
    <text evidence="2">The sequence shown here is derived from an EMBL/GenBank/DDBJ whole genome shotgun (WGS) entry which is preliminary data.</text>
</comment>
<organism evidence="2 3">
    <name type="scientific">Candidatus Allofournierella merdipullorum</name>
    <dbReference type="NCBI Taxonomy" id="2838595"/>
    <lineage>
        <taxon>Bacteria</taxon>
        <taxon>Bacillati</taxon>
        <taxon>Bacillota</taxon>
        <taxon>Clostridia</taxon>
        <taxon>Eubacteriales</taxon>
        <taxon>Oscillospiraceae</taxon>
        <taxon>Allofournierella</taxon>
    </lineage>
</organism>
<name>A0A9D2E4L7_9FIRM</name>
<dbReference type="AlphaFoldDB" id="A0A9D2E4L7"/>
<sequence length="123" mass="13925">MKSKRYLYGFMGLLSLLGFIGIFTEAKSFLAFFAFAVDFEYFFIKSDEMLEEYMNKSASRAFYCGMISVALVSFVCFFAGLKEEKEALITGLASGWAVSVAIYALSTAYYGFKEKWGLENDKE</sequence>
<feature type="transmembrane region" description="Helical" evidence="1">
    <location>
        <begin position="88"/>
        <end position="112"/>
    </location>
</feature>
<proteinExistence type="predicted"/>
<evidence type="ECO:0000313" key="2">
    <source>
        <dbReference type="EMBL" id="HIZ30844.1"/>
    </source>
</evidence>
<reference evidence="2" key="1">
    <citation type="journal article" date="2021" name="PeerJ">
        <title>Extensive microbial diversity within the chicken gut microbiome revealed by metagenomics and culture.</title>
        <authorList>
            <person name="Gilroy R."/>
            <person name="Ravi A."/>
            <person name="Getino M."/>
            <person name="Pursley I."/>
            <person name="Horton D.L."/>
            <person name="Alikhan N.F."/>
            <person name="Baker D."/>
            <person name="Gharbi K."/>
            <person name="Hall N."/>
            <person name="Watson M."/>
            <person name="Adriaenssens E.M."/>
            <person name="Foster-Nyarko E."/>
            <person name="Jarju S."/>
            <person name="Secka A."/>
            <person name="Antonio M."/>
            <person name="Oren A."/>
            <person name="Chaudhuri R.R."/>
            <person name="La Ragione R."/>
            <person name="Hildebrand F."/>
            <person name="Pallen M.J."/>
        </authorList>
    </citation>
    <scope>NUCLEOTIDE SEQUENCE</scope>
    <source>
        <strain evidence="2">ChiGjej4B4-18154</strain>
    </source>
</reference>
<keyword evidence="1" id="KW-0472">Membrane</keyword>
<evidence type="ECO:0000256" key="1">
    <source>
        <dbReference type="SAM" id="Phobius"/>
    </source>
</evidence>
<keyword evidence="1" id="KW-0812">Transmembrane</keyword>
<gene>
    <name evidence="2" type="ORF">H9813_06420</name>
</gene>
<dbReference type="Proteomes" id="UP000824035">
    <property type="component" value="Unassembled WGS sequence"/>
</dbReference>
<evidence type="ECO:0000313" key="3">
    <source>
        <dbReference type="Proteomes" id="UP000824035"/>
    </source>
</evidence>
<feature type="transmembrane region" description="Helical" evidence="1">
    <location>
        <begin position="60"/>
        <end position="81"/>
    </location>
</feature>
<dbReference type="EMBL" id="DXBV01000061">
    <property type="protein sequence ID" value="HIZ30844.1"/>
    <property type="molecule type" value="Genomic_DNA"/>
</dbReference>